<dbReference type="GO" id="GO:0005886">
    <property type="term" value="C:plasma membrane"/>
    <property type="evidence" value="ECO:0007669"/>
    <property type="project" value="UniProtKB-SubCell"/>
</dbReference>
<dbReference type="InterPro" id="IPR003423">
    <property type="entry name" value="OMP_efflux"/>
</dbReference>
<keyword evidence="2" id="KW-0564">Palmitate</keyword>
<dbReference type="Gene3D" id="1.20.1600.10">
    <property type="entry name" value="Outer membrane efflux proteins (OEP)"/>
    <property type="match status" value="1"/>
</dbReference>
<dbReference type="Proteomes" id="UP000249842">
    <property type="component" value="Unassembled WGS sequence"/>
</dbReference>
<evidence type="ECO:0000256" key="1">
    <source>
        <dbReference type="ARBA" id="ARBA00007613"/>
    </source>
</evidence>
<reference evidence="4" key="1">
    <citation type="submission" date="2018-05" db="EMBL/GenBank/DDBJ databases">
        <authorList>
            <person name="Li X."/>
        </authorList>
    </citation>
    <scope>NUCLEOTIDE SEQUENCE [LARGE SCALE GENOMIC DNA]</scope>
    <source>
        <strain evidence="4">HKS-05</strain>
    </source>
</reference>
<dbReference type="OrthoDB" id="7181739at2"/>
<comment type="similarity">
    <text evidence="1 2">Belongs to the outer membrane factor (OMF) (TC 1.B.17) family.</text>
</comment>
<dbReference type="NCBIfam" id="TIGR01845">
    <property type="entry name" value="outer_NodT"/>
    <property type="match status" value="1"/>
</dbReference>
<accession>A0A328B1Q5</accession>
<protein>
    <recommendedName>
        <fullName evidence="5">Multidrug transporter</fullName>
    </recommendedName>
</protein>
<dbReference type="Gene3D" id="2.20.200.10">
    <property type="entry name" value="Outer membrane efflux proteins (OEP)"/>
    <property type="match status" value="1"/>
</dbReference>
<name>A0A328B1Q5_9CAUL</name>
<dbReference type="RefSeq" id="WP_111458121.1">
    <property type="nucleotide sequence ID" value="NZ_QFYP01000001.1"/>
</dbReference>
<evidence type="ECO:0000313" key="4">
    <source>
        <dbReference type="Proteomes" id="UP000249842"/>
    </source>
</evidence>
<proteinExistence type="inferred from homology"/>
<dbReference type="SUPFAM" id="SSF56954">
    <property type="entry name" value="Outer membrane efflux proteins (OEP)"/>
    <property type="match status" value="1"/>
</dbReference>
<evidence type="ECO:0008006" key="5">
    <source>
        <dbReference type="Google" id="ProtNLM"/>
    </source>
</evidence>
<comment type="caution">
    <text evidence="3">The sequence shown here is derived from an EMBL/GenBank/DDBJ whole genome shotgun (WGS) entry which is preliminary data.</text>
</comment>
<dbReference type="PANTHER" id="PTHR30203">
    <property type="entry name" value="OUTER MEMBRANE CATION EFFLUX PROTEIN"/>
    <property type="match status" value="1"/>
</dbReference>
<keyword evidence="2" id="KW-0449">Lipoprotein</keyword>
<comment type="subcellular location">
    <subcellularLocation>
        <location evidence="2">Cell membrane</location>
        <topology evidence="2">Lipid-anchor</topology>
    </subcellularLocation>
</comment>
<keyword evidence="2" id="KW-1134">Transmembrane beta strand</keyword>
<organism evidence="3 4">
    <name type="scientific">Phenylobacterium hankyongense</name>
    <dbReference type="NCBI Taxonomy" id="1813876"/>
    <lineage>
        <taxon>Bacteria</taxon>
        <taxon>Pseudomonadati</taxon>
        <taxon>Pseudomonadota</taxon>
        <taxon>Alphaproteobacteria</taxon>
        <taxon>Caulobacterales</taxon>
        <taxon>Caulobacteraceae</taxon>
        <taxon>Phenylobacterium</taxon>
    </lineage>
</organism>
<evidence type="ECO:0000313" key="3">
    <source>
        <dbReference type="EMBL" id="RAK60829.1"/>
    </source>
</evidence>
<keyword evidence="2" id="KW-0812">Transmembrane</keyword>
<dbReference type="EMBL" id="QFYP01000001">
    <property type="protein sequence ID" value="RAK60829.1"/>
    <property type="molecule type" value="Genomic_DNA"/>
</dbReference>
<dbReference type="PROSITE" id="PS51257">
    <property type="entry name" value="PROKAR_LIPOPROTEIN"/>
    <property type="match status" value="1"/>
</dbReference>
<evidence type="ECO:0000256" key="2">
    <source>
        <dbReference type="RuleBase" id="RU362097"/>
    </source>
</evidence>
<keyword evidence="4" id="KW-1185">Reference proteome</keyword>
<dbReference type="AlphaFoldDB" id="A0A328B1Q5"/>
<keyword evidence="2" id="KW-0472">Membrane</keyword>
<sequence>MIRRLSAVLVATAALVGGCSLDPAYRRPAAPIPSSWPQGAPYAAPTPGAVAGPVDWRGLVADAKLAALIDTALADNRDLRAAVANAQIARAQFEAQRSLLFPTLDATASANYVRTPLPGGGHQNVRTISAGLAVSAYELDLFGRQRSLSRAAFEQYLATDEGRRAVQLSLIAETATSYLTLAADRSFVTLALSTRRSAEESLALTQRRFTAGVASQLDVRQAETVVEQARADAARYAIAAAQAKNALDLVVGRTVDEAQTPAGLEEVASSFRPIPVGVRSDVLLARPDVLQAEHQLRAANADIGAARAAFFPSITLTGAAGGASPALSSLFRGANASWSFTPSVVLPIFAGGRNRANLRGARAAKDFAVAQYEGAVQAAFRDVADALAGRGGLAEQRTAQEALVVAAADALRLSTARYERGADTYLNTLDAQRVLYAAQQGAVAVRLNDLANVVTLYRALGGRTE</sequence>
<dbReference type="Pfam" id="PF02321">
    <property type="entry name" value="OEP"/>
    <property type="match status" value="2"/>
</dbReference>
<dbReference type="PANTHER" id="PTHR30203:SF32">
    <property type="entry name" value="CATION EFFLUX SYSTEM PROTEIN CUSC"/>
    <property type="match status" value="1"/>
</dbReference>
<gene>
    <name evidence="3" type="ORF">DJ021_13925</name>
</gene>
<dbReference type="GO" id="GO:0015562">
    <property type="term" value="F:efflux transmembrane transporter activity"/>
    <property type="evidence" value="ECO:0007669"/>
    <property type="project" value="InterPro"/>
</dbReference>
<dbReference type="InterPro" id="IPR010131">
    <property type="entry name" value="MdtP/NodT-like"/>
</dbReference>